<evidence type="ECO:0000313" key="4">
    <source>
        <dbReference type="Proteomes" id="UP001595075"/>
    </source>
</evidence>
<evidence type="ECO:0000259" key="2">
    <source>
        <dbReference type="PROSITE" id="PS50181"/>
    </source>
</evidence>
<name>A0ABR4BYK0_9HELO</name>
<dbReference type="Pfam" id="PF00646">
    <property type="entry name" value="F-box"/>
    <property type="match status" value="1"/>
</dbReference>
<feature type="region of interest" description="Disordered" evidence="1">
    <location>
        <begin position="1"/>
        <end position="20"/>
    </location>
</feature>
<comment type="caution">
    <text evidence="3">The sequence shown here is derived from an EMBL/GenBank/DDBJ whole genome shotgun (WGS) entry which is preliminary data.</text>
</comment>
<reference evidence="3 4" key="1">
    <citation type="journal article" date="2024" name="Commun. Biol.">
        <title>Comparative genomic analysis of thermophilic fungi reveals convergent evolutionary adaptations and gene losses.</title>
        <authorList>
            <person name="Steindorff A.S."/>
            <person name="Aguilar-Pontes M.V."/>
            <person name="Robinson A.J."/>
            <person name="Andreopoulos B."/>
            <person name="LaButti K."/>
            <person name="Kuo A."/>
            <person name="Mondo S."/>
            <person name="Riley R."/>
            <person name="Otillar R."/>
            <person name="Haridas S."/>
            <person name="Lipzen A."/>
            <person name="Grimwood J."/>
            <person name="Schmutz J."/>
            <person name="Clum A."/>
            <person name="Reid I.D."/>
            <person name="Moisan M.C."/>
            <person name="Butler G."/>
            <person name="Nguyen T.T.M."/>
            <person name="Dewar K."/>
            <person name="Conant G."/>
            <person name="Drula E."/>
            <person name="Henrissat B."/>
            <person name="Hansel C."/>
            <person name="Singer S."/>
            <person name="Hutchinson M.I."/>
            <person name="de Vries R.P."/>
            <person name="Natvig D.O."/>
            <person name="Powell A.J."/>
            <person name="Tsang A."/>
            <person name="Grigoriev I.V."/>
        </authorList>
    </citation>
    <scope>NUCLEOTIDE SEQUENCE [LARGE SCALE GENOMIC DNA]</scope>
    <source>
        <strain evidence="3 4">CBS 494.80</strain>
    </source>
</reference>
<dbReference type="InterPro" id="IPR001810">
    <property type="entry name" value="F-box_dom"/>
</dbReference>
<organism evidence="3 4">
    <name type="scientific">Oculimacula yallundae</name>
    <dbReference type="NCBI Taxonomy" id="86028"/>
    <lineage>
        <taxon>Eukaryota</taxon>
        <taxon>Fungi</taxon>
        <taxon>Dikarya</taxon>
        <taxon>Ascomycota</taxon>
        <taxon>Pezizomycotina</taxon>
        <taxon>Leotiomycetes</taxon>
        <taxon>Helotiales</taxon>
        <taxon>Ploettnerulaceae</taxon>
        <taxon>Oculimacula</taxon>
    </lineage>
</organism>
<evidence type="ECO:0000256" key="1">
    <source>
        <dbReference type="SAM" id="MobiDB-lite"/>
    </source>
</evidence>
<dbReference type="SUPFAM" id="SSF52047">
    <property type="entry name" value="RNI-like"/>
    <property type="match status" value="1"/>
</dbReference>
<dbReference type="InterPro" id="IPR032675">
    <property type="entry name" value="LRR_dom_sf"/>
</dbReference>
<dbReference type="Proteomes" id="UP001595075">
    <property type="component" value="Unassembled WGS sequence"/>
</dbReference>
<proteinExistence type="predicted"/>
<sequence length="604" mass="68098">MSLSHRLAKKNSRKDSRTESGTENWVHQLISPRTPILLDPKLLSIFHLPDELLLLIISFVDDVILRTLAAVSSKLYCIVRGIQYREITLDLGQQNHTRYLLDSLTIDLRLSDVHILTVKDNGGSAKVDDVLLAFICSAALKMTALHDLHWQCFVPIPLSLLQYNPSHTRIHANIDAIDFLGPNREQARDCFSRFFDSPNLISLQAYIIFYDESQWCLAMQALKRVLCSCPRLVRIPRLYIEPPSPHSWELRDGAIPGTTYFGLGLSGGEKPQPLEELGMQSFFLYDGNRVKTSSLVHQDDSQFGVPRTGTELRYWARTFDWSRLRKLNNISEDLAKEIAPKLTNLREVNFLYSKGMTTYPLRKIPSTLEILRLSSWSQFSKDLSSILRHGRTLRYLGIYSPHGWYGCRVSQLAQALHLSVLATGLSCLVSLTVDLRRDTKRNAWPYRSLDAIARFPMLRHLHLCFKAGNGQPGIDTPHLTVSEARKLYDYVRSKSSTIQFLELRAGCGGKIGAETWPSLESQNSVYLKCQVSLSEGDAANGFVMVTCPDLSYEMNAELTRMSQAERIEGGSATTSVGLSLEVAVSGPFTCLEWLAWKEGIARKS</sequence>
<keyword evidence="4" id="KW-1185">Reference proteome</keyword>
<feature type="domain" description="F-box" evidence="2">
    <location>
        <begin position="42"/>
        <end position="87"/>
    </location>
</feature>
<evidence type="ECO:0000313" key="3">
    <source>
        <dbReference type="EMBL" id="KAL2062134.1"/>
    </source>
</evidence>
<gene>
    <name evidence="3" type="ORF">VTL71DRAFT_6400</name>
</gene>
<dbReference type="Gene3D" id="3.80.10.10">
    <property type="entry name" value="Ribonuclease Inhibitor"/>
    <property type="match status" value="1"/>
</dbReference>
<accession>A0ABR4BYK0</accession>
<protein>
    <recommendedName>
        <fullName evidence="2">F-box domain-containing protein</fullName>
    </recommendedName>
</protein>
<feature type="compositionally biased region" description="Basic residues" evidence="1">
    <location>
        <begin position="1"/>
        <end position="12"/>
    </location>
</feature>
<dbReference type="EMBL" id="JAZHXI010000017">
    <property type="protein sequence ID" value="KAL2062134.1"/>
    <property type="molecule type" value="Genomic_DNA"/>
</dbReference>
<dbReference type="PROSITE" id="PS50181">
    <property type="entry name" value="FBOX"/>
    <property type="match status" value="1"/>
</dbReference>